<organism evidence="14 15">
    <name type="scientific">Bodo saltans</name>
    <name type="common">Flagellated protozoan</name>
    <dbReference type="NCBI Taxonomy" id="75058"/>
    <lineage>
        <taxon>Eukaryota</taxon>
        <taxon>Discoba</taxon>
        <taxon>Euglenozoa</taxon>
        <taxon>Kinetoplastea</taxon>
        <taxon>Metakinetoplastina</taxon>
        <taxon>Eubodonida</taxon>
        <taxon>Bodonidae</taxon>
        <taxon>Bodo</taxon>
    </lineage>
</organism>
<keyword evidence="9 12" id="KW-0472">Membrane</keyword>
<dbReference type="InterPro" id="IPR039652">
    <property type="entry name" value="Coatomer_zeta"/>
</dbReference>
<dbReference type="OrthoDB" id="10249988at2759"/>
<keyword evidence="7 12" id="KW-0653">Protein transport</keyword>
<accession>A0A0S4JK21</accession>
<dbReference type="PANTHER" id="PTHR11043:SF0">
    <property type="entry name" value="COATOMER SUBUNIT ZETA"/>
    <property type="match status" value="1"/>
</dbReference>
<keyword evidence="6 12" id="KW-0931">ER-Golgi transport</keyword>
<keyword evidence="10 12" id="KW-0968">Cytoplasmic vesicle</keyword>
<dbReference type="Gene3D" id="3.30.450.60">
    <property type="match status" value="1"/>
</dbReference>
<proteinExistence type="inferred from homology"/>
<keyword evidence="5 12" id="KW-0963">Cytoplasm</keyword>
<evidence type="ECO:0000256" key="6">
    <source>
        <dbReference type="ARBA" id="ARBA00022892"/>
    </source>
</evidence>
<evidence type="ECO:0000256" key="3">
    <source>
        <dbReference type="ARBA" id="ARBA00011775"/>
    </source>
</evidence>
<evidence type="ECO:0000256" key="8">
    <source>
        <dbReference type="ARBA" id="ARBA00023034"/>
    </source>
</evidence>
<evidence type="ECO:0000256" key="1">
    <source>
        <dbReference type="ARBA" id="ARBA00004255"/>
    </source>
</evidence>
<dbReference type="GO" id="GO:0000139">
    <property type="term" value="C:Golgi membrane"/>
    <property type="evidence" value="ECO:0007669"/>
    <property type="project" value="UniProtKB-SubCell"/>
</dbReference>
<sequence>MIYEGHTILFSVESELTFIVIGGGEENEMVLNSVLQCLVESLQQVLKLTTLDKRSVLEKYEVLLLVVDEMIDDGVILETSASFIVGDVAPYEVESSADGAKKAIGGISKFLKNNL</sequence>
<evidence type="ECO:0000256" key="11">
    <source>
        <dbReference type="ARBA" id="ARBA00045555"/>
    </source>
</evidence>
<dbReference type="SUPFAM" id="SSF64356">
    <property type="entry name" value="SNARE-like"/>
    <property type="match status" value="1"/>
</dbReference>
<dbReference type="GO" id="GO:0006886">
    <property type="term" value="P:intracellular protein transport"/>
    <property type="evidence" value="ECO:0007669"/>
    <property type="project" value="TreeGrafter"/>
</dbReference>
<keyword evidence="4 12" id="KW-0813">Transport</keyword>
<dbReference type="AlphaFoldDB" id="A0A0S4JK21"/>
<dbReference type="GO" id="GO:0030126">
    <property type="term" value="C:COPI vesicle coat"/>
    <property type="evidence" value="ECO:0007669"/>
    <property type="project" value="UniProtKB-UniRule"/>
</dbReference>
<evidence type="ECO:0000259" key="13">
    <source>
        <dbReference type="Pfam" id="PF01217"/>
    </source>
</evidence>
<evidence type="ECO:0000256" key="4">
    <source>
        <dbReference type="ARBA" id="ARBA00022448"/>
    </source>
</evidence>
<reference evidence="15" key="1">
    <citation type="submission" date="2015-09" db="EMBL/GenBank/DDBJ databases">
        <authorList>
            <consortium name="Pathogen Informatics"/>
        </authorList>
    </citation>
    <scope>NUCLEOTIDE SEQUENCE [LARGE SCALE GENOMIC DNA]</scope>
    <source>
        <strain evidence="15">Lake Konstanz</strain>
    </source>
</reference>
<feature type="domain" description="AP complex mu/sigma subunit" evidence="13">
    <location>
        <begin position="3"/>
        <end position="89"/>
    </location>
</feature>
<dbReference type="VEuPathDB" id="TriTrypDB:BSAL_34545"/>
<comment type="function">
    <text evidence="11">The coatomer is a cytosolic protein complex that binds to dilysine motifs and reversibly associates with Golgi non-clathrin-coated vesicles, which further mediate biosynthetic protein transport from the ER, via the Golgi up to the trans Golgi network. Coatomer complex is required for budding from Golgi membranes, and is essential for the retrograde Golgi-to-ER transport of dilysine-tagged proteins. The zeta subunit may be involved in regulating the coat assembly and, hence, the rate of biosynthetic protein transport due to its association-dissociation properties with the coatomer complex.</text>
</comment>
<evidence type="ECO:0000256" key="7">
    <source>
        <dbReference type="ARBA" id="ARBA00022927"/>
    </source>
</evidence>
<comment type="subcellular location">
    <subcellularLocation>
        <location evidence="12">Cytoplasm</location>
    </subcellularLocation>
    <subcellularLocation>
        <location evidence="1 12">Golgi apparatus membrane</location>
        <topology evidence="1 12">Peripheral membrane protein</topology>
        <orientation evidence="1 12">Cytoplasmic side</orientation>
    </subcellularLocation>
    <subcellularLocation>
        <location evidence="12">Cytoplasmic vesicle</location>
        <location evidence="12">COPI-coated vesicle membrane</location>
        <topology evidence="12">Peripheral membrane protein</topology>
        <orientation evidence="12">Cytoplasmic side</orientation>
    </subcellularLocation>
</comment>
<evidence type="ECO:0000256" key="5">
    <source>
        <dbReference type="ARBA" id="ARBA00022490"/>
    </source>
</evidence>
<evidence type="ECO:0000256" key="9">
    <source>
        <dbReference type="ARBA" id="ARBA00023136"/>
    </source>
</evidence>
<name>A0A0S4JK21_BODSA</name>
<protein>
    <recommendedName>
        <fullName evidence="12">Coatomer subunit zeta</fullName>
    </recommendedName>
</protein>
<evidence type="ECO:0000256" key="2">
    <source>
        <dbReference type="ARBA" id="ARBA00006972"/>
    </source>
</evidence>
<keyword evidence="15" id="KW-1185">Reference proteome</keyword>
<keyword evidence="8 12" id="KW-0333">Golgi apparatus</keyword>
<dbReference type="Pfam" id="PF01217">
    <property type="entry name" value="Clat_adaptor_s"/>
    <property type="match status" value="1"/>
</dbReference>
<dbReference type="EMBL" id="CYKH01001976">
    <property type="protein sequence ID" value="CUG91869.1"/>
    <property type="molecule type" value="Genomic_DNA"/>
</dbReference>
<dbReference type="PANTHER" id="PTHR11043">
    <property type="entry name" value="ZETA-COAT PROTEIN"/>
    <property type="match status" value="1"/>
</dbReference>
<dbReference type="GO" id="GO:0006891">
    <property type="term" value="P:intra-Golgi vesicle-mediated transport"/>
    <property type="evidence" value="ECO:0007669"/>
    <property type="project" value="TreeGrafter"/>
</dbReference>
<comment type="subunit">
    <text evidence="3 12">Oligomeric complex that consists of at least the alpha, beta, beta', gamma, delta, epsilon and zeta subunits.</text>
</comment>
<evidence type="ECO:0000256" key="10">
    <source>
        <dbReference type="ARBA" id="ARBA00023329"/>
    </source>
</evidence>
<dbReference type="GO" id="GO:0006890">
    <property type="term" value="P:retrograde vesicle-mediated transport, Golgi to endoplasmic reticulum"/>
    <property type="evidence" value="ECO:0007669"/>
    <property type="project" value="UniProtKB-UniRule"/>
</dbReference>
<dbReference type="InterPro" id="IPR011012">
    <property type="entry name" value="Longin-like_dom_sf"/>
</dbReference>
<dbReference type="InterPro" id="IPR022775">
    <property type="entry name" value="AP_mu_sigma_su"/>
</dbReference>
<comment type="similarity">
    <text evidence="2 12">Belongs to the adaptor complexes small subunit family.</text>
</comment>
<evidence type="ECO:0000256" key="12">
    <source>
        <dbReference type="RuleBase" id="RU366053"/>
    </source>
</evidence>
<evidence type="ECO:0000313" key="15">
    <source>
        <dbReference type="Proteomes" id="UP000051952"/>
    </source>
</evidence>
<evidence type="ECO:0000313" key="14">
    <source>
        <dbReference type="EMBL" id="CUG91869.1"/>
    </source>
</evidence>
<gene>
    <name evidence="14" type="ORF">BSAL_34545</name>
</gene>
<dbReference type="Proteomes" id="UP000051952">
    <property type="component" value="Unassembled WGS sequence"/>
</dbReference>